<dbReference type="RefSeq" id="WP_345392614.1">
    <property type="nucleotide sequence ID" value="NZ_BAABLA010000011.1"/>
</dbReference>
<gene>
    <name evidence="1" type="ORF">ACFQGD_15425</name>
</gene>
<organism evidence="1 2">
    <name type="scientific">Haloechinothrix salitolerans</name>
    <dbReference type="NCBI Taxonomy" id="926830"/>
    <lineage>
        <taxon>Bacteria</taxon>
        <taxon>Bacillati</taxon>
        <taxon>Actinomycetota</taxon>
        <taxon>Actinomycetes</taxon>
        <taxon>Pseudonocardiales</taxon>
        <taxon>Pseudonocardiaceae</taxon>
        <taxon>Haloechinothrix</taxon>
    </lineage>
</organism>
<proteinExistence type="predicted"/>
<protein>
    <recommendedName>
        <fullName evidence="3">Winged helix DNA-binding domain-containing protein</fullName>
    </recommendedName>
</protein>
<evidence type="ECO:0000313" key="2">
    <source>
        <dbReference type="Proteomes" id="UP001596337"/>
    </source>
</evidence>
<accession>A0ABW2C1W0</accession>
<comment type="caution">
    <text evidence="1">The sequence shown here is derived from an EMBL/GenBank/DDBJ whole genome shotgun (WGS) entry which is preliminary data.</text>
</comment>
<reference evidence="2" key="1">
    <citation type="journal article" date="2019" name="Int. J. Syst. Evol. Microbiol.">
        <title>The Global Catalogue of Microorganisms (GCM) 10K type strain sequencing project: providing services to taxonomists for standard genome sequencing and annotation.</title>
        <authorList>
            <consortium name="The Broad Institute Genomics Platform"/>
            <consortium name="The Broad Institute Genome Sequencing Center for Infectious Disease"/>
            <person name="Wu L."/>
            <person name="Ma J."/>
        </authorList>
    </citation>
    <scope>NUCLEOTIDE SEQUENCE [LARGE SCALE GENOMIC DNA]</scope>
    <source>
        <strain evidence="2">KCTC 32255</strain>
    </source>
</reference>
<evidence type="ECO:0000313" key="1">
    <source>
        <dbReference type="EMBL" id="MFC6868532.1"/>
    </source>
</evidence>
<dbReference type="Proteomes" id="UP001596337">
    <property type="component" value="Unassembled WGS sequence"/>
</dbReference>
<name>A0ABW2C1W0_9PSEU</name>
<dbReference type="EMBL" id="JBHSXX010000001">
    <property type="protein sequence ID" value="MFC6868532.1"/>
    <property type="molecule type" value="Genomic_DNA"/>
</dbReference>
<sequence>MDSRTVELNNRERAALRAIARGAAEITCSCEPDLFIDGLACCDQFTARRLAHLDYIAPARPGLPGQRVRAVLTESGRAALDQKSAQRSAA</sequence>
<keyword evidence="2" id="KW-1185">Reference proteome</keyword>
<evidence type="ECO:0008006" key="3">
    <source>
        <dbReference type="Google" id="ProtNLM"/>
    </source>
</evidence>